<comment type="similarity">
    <text evidence="5">In the C-terminal section; belongs to the NAD synthetase family.</text>
</comment>
<evidence type="ECO:0000256" key="1">
    <source>
        <dbReference type="ARBA" id="ARBA00022598"/>
    </source>
</evidence>
<dbReference type="NCBIfam" id="TIGR00552">
    <property type="entry name" value="nadE"/>
    <property type="match status" value="1"/>
</dbReference>
<dbReference type="Gene3D" id="3.60.110.10">
    <property type="entry name" value="Carbon-nitrogen hydrolase"/>
    <property type="match status" value="1"/>
</dbReference>
<feature type="domain" description="NAD/GMP synthase" evidence="7">
    <location>
        <begin position="251"/>
        <end position="455"/>
    </location>
</feature>
<comment type="similarity">
    <text evidence="6">Belongs to the NAD synthetase family.</text>
</comment>
<evidence type="ECO:0000259" key="7">
    <source>
        <dbReference type="Pfam" id="PF02540"/>
    </source>
</evidence>
<evidence type="ECO:0000313" key="8">
    <source>
        <dbReference type="EMBL" id="MDY5167444.1"/>
    </source>
</evidence>
<dbReference type="AlphaFoldDB" id="A0AB35ULP1"/>
<dbReference type="GO" id="GO:0005524">
    <property type="term" value="F:ATP binding"/>
    <property type="evidence" value="ECO:0007669"/>
    <property type="project" value="UniProtKB-UniRule"/>
</dbReference>
<dbReference type="Gene3D" id="3.40.50.620">
    <property type="entry name" value="HUPs"/>
    <property type="match status" value="1"/>
</dbReference>
<name>A0AB35ULP1_9FIRM</name>
<keyword evidence="3 5" id="KW-0067">ATP-binding</keyword>
<reference evidence="8" key="1">
    <citation type="submission" date="2022-03" db="EMBL/GenBank/DDBJ databases">
        <title>First case of bacteraemia caused by Dielma fastidiosa in a patient hospitalised with diverticulitis.</title>
        <authorList>
            <person name="Forman-Ankjaer B."/>
            <person name="Hvid-Jensen F."/>
            <person name="Kobel C.M."/>
            <person name="Greve T."/>
        </authorList>
    </citation>
    <scope>NUCLEOTIDE SEQUENCE</scope>
    <source>
        <strain evidence="8">AUH_DF_2021</strain>
    </source>
</reference>
<dbReference type="InterPro" id="IPR036526">
    <property type="entry name" value="C-N_Hydrolase_sf"/>
</dbReference>
<keyword evidence="1 5" id="KW-0436">Ligase</keyword>
<evidence type="ECO:0000256" key="6">
    <source>
        <dbReference type="RuleBase" id="RU003811"/>
    </source>
</evidence>
<evidence type="ECO:0000313" key="9">
    <source>
        <dbReference type="Proteomes" id="UP001276902"/>
    </source>
</evidence>
<evidence type="ECO:0000256" key="5">
    <source>
        <dbReference type="PIRNR" id="PIRNR006630"/>
    </source>
</evidence>
<evidence type="ECO:0000256" key="4">
    <source>
        <dbReference type="ARBA" id="ARBA00023027"/>
    </source>
</evidence>
<evidence type="ECO:0000256" key="3">
    <source>
        <dbReference type="ARBA" id="ARBA00022840"/>
    </source>
</evidence>
<accession>A0AB35ULP1</accession>
<dbReference type="GO" id="GO:0003952">
    <property type="term" value="F:NAD+ synthase (glutamine-hydrolyzing) activity"/>
    <property type="evidence" value="ECO:0007669"/>
    <property type="project" value="UniProtKB-UniRule"/>
</dbReference>
<dbReference type="PIRSF" id="PIRSF006630">
    <property type="entry name" value="NADS_GAT"/>
    <property type="match status" value="1"/>
</dbReference>
<dbReference type="InterPro" id="IPR003694">
    <property type="entry name" value="NAD_synthase"/>
</dbReference>
<comment type="catalytic activity">
    <reaction evidence="5">
        <text>deamido-NAD(+) + L-glutamine + ATP + H2O = L-glutamate + AMP + diphosphate + NAD(+) + H(+)</text>
        <dbReference type="Rhea" id="RHEA:24384"/>
        <dbReference type="ChEBI" id="CHEBI:15377"/>
        <dbReference type="ChEBI" id="CHEBI:15378"/>
        <dbReference type="ChEBI" id="CHEBI:29985"/>
        <dbReference type="ChEBI" id="CHEBI:30616"/>
        <dbReference type="ChEBI" id="CHEBI:33019"/>
        <dbReference type="ChEBI" id="CHEBI:57540"/>
        <dbReference type="ChEBI" id="CHEBI:58359"/>
        <dbReference type="ChEBI" id="CHEBI:58437"/>
        <dbReference type="ChEBI" id="CHEBI:456215"/>
        <dbReference type="EC" id="6.3.5.1"/>
    </reaction>
</comment>
<dbReference type="EC" id="6.3.5.1" evidence="5"/>
<dbReference type="Pfam" id="PF02540">
    <property type="entry name" value="NAD_synthase"/>
    <property type="match status" value="1"/>
</dbReference>
<dbReference type="GO" id="GO:0005737">
    <property type="term" value="C:cytoplasm"/>
    <property type="evidence" value="ECO:0007669"/>
    <property type="project" value="InterPro"/>
</dbReference>
<dbReference type="InterPro" id="IPR014729">
    <property type="entry name" value="Rossmann-like_a/b/a_fold"/>
</dbReference>
<dbReference type="PANTHER" id="PTHR23090">
    <property type="entry name" value="NH 3 /GLUTAMINE-DEPENDENT NAD + SYNTHETASE"/>
    <property type="match status" value="1"/>
</dbReference>
<dbReference type="InterPro" id="IPR022310">
    <property type="entry name" value="NAD/GMP_synthase"/>
</dbReference>
<dbReference type="GO" id="GO:0009435">
    <property type="term" value="P:NAD+ biosynthetic process"/>
    <property type="evidence" value="ECO:0007669"/>
    <property type="project" value="UniProtKB-UniRule"/>
</dbReference>
<dbReference type="InterPro" id="IPR014445">
    <property type="entry name" value="Gln-dep_NAD_synthase"/>
</dbReference>
<dbReference type="SUPFAM" id="SSF52402">
    <property type="entry name" value="Adenine nucleotide alpha hydrolases-like"/>
    <property type="match status" value="1"/>
</dbReference>
<dbReference type="Proteomes" id="UP001276902">
    <property type="component" value="Unassembled WGS sequence"/>
</dbReference>
<keyword evidence="4 5" id="KW-0520">NAD</keyword>
<dbReference type="RefSeq" id="WP_320883175.1">
    <property type="nucleotide sequence ID" value="NZ_BAABZA010000001.1"/>
</dbReference>
<dbReference type="CDD" id="cd00553">
    <property type="entry name" value="NAD_synthase"/>
    <property type="match status" value="1"/>
</dbReference>
<comment type="pathway">
    <text evidence="5">Cofactor biosynthesis; NAD(+) biosynthesis; NAD(+) from deamido-NAD(+) (L-Gln route): step 1/1.</text>
</comment>
<sequence length="548" mass="61560">MKIALSSMQINPGDCQANYLKMQAQIKEAIAMQAELIAFPQNALSGTYLGELWQNDDFCQFADSFNELLIEASDQIAIVWGNVKYRHGHLFNCAFFAWQKETRMKVKHPEHHFMDEALYFEDSAIDSEIEYKGELLKLNFGTDTEADVFNINLDHHPYCRDLMCCLHHSGVYVNALCVESYGKNVFVCPGGPAYYQDGELISSAPFLHDGLTLIDTQQPNHQKHELCELDVMLYGLKTFDAQVLGGKMPWIIGLSGGLDSSVNAALITMAFGPDRVYAYNLATAHNSSATKQNAQQLADALGIRLNNGAITQLVEASRDVLCNEYGYDDSKWPSLVMENIQARIRGHLLSSFAAIHGGVVVNNGNKVEVALGYCTLYGDAIGVLSPIGDCTKCDLFALSKQINELYEKEVIPWNLLPEVSDKIEWETPPSAELKNDQLDPMKWFYHDQLLDDLLSGMDPCEYLRAYQSKELFAGKYGFWLKLYGLDDPQEFVKDFCWFTSTLRRNAFKQLQTPPILSLSSKPFGTIPVIQGHAVYPQCEKLLKEITEA</sequence>
<proteinExistence type="inferred from homology"/>
<keyword evidence="2 5" id="KW-0547">Nucleotide-binding</keyword>
<dbReference type="PANTHER" id="PTHR23090:SF9">
    <property type="entry name" value="GLUTAMINE-DEPENDENT NAD(+) SYNTHETASE"/>
    <property type="match status" value="1"/>
</dbReference>
<dbReference type="GO" id="GO:0004359">
    <property type="term" value="F:glutaminase activity"/>
    <property type="evidence" value="ECO:0007669"/>
    <property type="project" value="InterPro"/>
</dbReference>
<protein>
    <recommendedName>
        <fullName evidence="5">Glutamine-dependent NAD(+) synthetase</fullName>
        <ecNumber evidence="5">6.3.5.1</ecNumber>
    </recommendedName>
    <alternativeName>
        <fullName evidence="5">NAD(+) synthase [glutamine-hydrolyzing]</fullName>
    </alternativeName>
</protein>
<dbReference type="EMBL" id="JALDAW010000011">
    <property type="protein sequence ID" value="MDY5167444.1"/>
    <property type="molecule type" value="Genomic_DNA"/>
</dbReference>
<gene>
    <name evidence="8" type="primary">nadE</name>
    <name evidence="8" type="ORF">MQE39_04825</name>
</gene>
<evidence type="ECO:0000256" key="2">
    <source>
        <dbReference type="ARBA" id="ARBA00022741"/>
    </source>
</evidence>
<dbReference type="SUPFAM" id="SSF56317">
    <property type="entry name" value="Carbon-nitrogen hydrolase"/>
    <property type="match status" value="1"/>
</dbReference>
<organism evidence="8 9">
    <name type="scientific">Dielma fastidiosa</name>
    <dbReference type="NCBI Taxonomy" id="1034346"/>
    <lineage>
        <taxon>Bacteria</taxon>
        <taxon>Bacillati</taxon>
        <taxon>Bacillota</taxon>
        <taxon>Erysipelotrichia</taxon>
        <taxon>Erysipelotrichales</taxon>
        <taxon>Erysipelotrichaceae</taxon>
        <taxon>Dielma</taxon>
    </lineage>
</organism>
<comment type="caution">
    <text evidence="8">The sequence shown here is derived from an EMBL/GenBank/DDBJ whole genome shotgun (WGS) entry which is preliminary data.</text>
</comment>